<reference evidence="2 3" key="1">
    <citation type="journal article" date="2016" name="BMC Genomics">
        <title>Comparative genomic and transcriptomic analyses of the Fuzhuan brick tea-fermentation fungus Aspergillus cristatus.</title>
        <authorList>
            <person name="Ge Y."/>
            <person name="Wang Y."/>
            <person name="Liu Y."/>
            <person name="Tan Y."/>
            <person name="Ren X."/>
            <person name="Zhang X."/>
            <person name="Hyde K.D."/>
            <person name="Liu Y."/>
            <person name="Liu Z."/>
        </authorList>
    </citation>
    <scope>NUCLEOTIDE SEQUENCE [LARGE SCALE GENOMIC DNA]</scope>
    <source>
        <strain evidence="2 3">GZAAS20.1005</strain>
    </source>
</reference>
<name>A0A1E3B438_ASPCR</name>
<dbReference type="InterPro" id="IPR006461">
    <property type="entry name" value="PLAC_motif_containing"/>
</dbReference>
<keyword evidence="3" id="KW-1185">Reference proteome</keyword>
<dbReference type="OrthoDB" id="1045822at2759"/>
<dbReference type="NCBIfam" id="TIGR01571">
    <property type="entry name" value="A_thal_Cys_rich"/>
    <property type="match status" value="1"/>
</dbReference>
<dbReference type="STRING" id="573508.A0A1E3B438"/>
<sequence length="357" mass="39306">MNRQLRLDTNNVNRRYSFLQTPLEMHAPGHQPSAAADPTQHQQRLQEQQEQPQEPEQPTVSRQVPQQTPNIVNKKTQYLQNGPVASPYTSGSPPPPEQHPANYAPYADEMIQPHPQSPIQPQPPYAEAPQYVQGPTPRSPGPLPLKTDRTSSEQNPSTRPLAVAPDTNPLHSPQFPRFPPPTATSTTQVAVPEDVAAYHQPGQVKHPNQEIKGGTWSHSMCDCSNISTCCLGIFCPCILYGKTQYRLTLKSRKEDPTNLLGYSACNGSCTAMGLLCGCQWLLATIQHKRTRKAYGIKGDIGSDCVRATCCTCCTLIQDETEIKKREEDRAKIAAAQGATLLSPYTAPTPMSYPPPPR</sequence>
<dbReference type="VEuPathDB" id="FungiDB:SI65_08947"/>
<feature type="compositionally biased region" description="Polar residues" evidence="1">
    <location>
        <begin position="1"/>
        <end position="20"/>
    </location>
</feature>
<comment type="caution">
    <text evidence="2">The sequence shown here is derived from an EMBL/GenBank/DDBJ whole genome shotgun (WGS) entry which is preliminary data.</text>
</comment>
<evidence type="ECO:0000313" key="2">
    <source>
        <dbReference type="EMBL" id="ODM15713.1"/>
    </source>
</evidence>
<evidence type="ECO:0000256" key="1">
    <source>
        <dbReference type="SAM" id="MobiDB-lite"/>
    </source>
</evidence>
<dbReference type="Proteomes" id="UP000094569">
    <property type="component" value="Unassembled WGS sequence"/>
</dbReference>
<feature type="compositionally biased region" description="Polar residues" evidence="1">
    <location>
        <begin position="59"/>
        <end position="80"/>
    </location>
</feature>
<dbReference type="Pfam" id="PF04749">
    <property type="entry name" value="PLAC8"/>
    <property type="match status" value="1"/>
</dbReference>
<protein>
    <submittedName>
        <fullName evidence="2">Uncharacterized protein</fullName>
    </submittedName>
</protein>
<gene>
    <name evidence="2" type="ORF">SI65_08947</name>
</gene>
<proteinExistence type="predicted"/>
<dbReference type="EMBL" id="JXNT01000015">
    <property type="protein sequence ID" value="ODM15713.1"/>
    <property type="molecule type" value="Genomic_DNA"/>
</dbReference>
<dbReference type="PANTHER" id="PTHR15907">
    <property type="entry name" value="DUF614 FAMILY PROTEIN-RELATED"/>
    <property type="match status" value="1"/>
</dbReference>
<feature type="compositionally biased region" description="Low complexity" evidence="1">
    <location>
        <begin position="38"/>
        <end position="58"/>
    </location>
</feature>
<dbReference type="AlphaFoldDB" id="A0A1E3B438"/>
<feature type="compositionally biased region" description="Pro residues" evidence="1">
    <location>
        <begin position="115"/>
        <end position="126"/>
    </location>
</feature>
<organism evidence="2 3">
    <name type="scientific">Aspergillus cristatus</name>
    <name type="common">Chinese Fuzhuan brick tea-fermentation fungus</name>
    <name type="synonym">Eurotium cristatum</name>
    <dbReference type="NCBI Taxonomy" id="573508"/>
    <lineage>
        <taxon>Eukaryota</taxon>
        <taxon>Fungi</taxon>
        <taxon>Dikarya</taxon>
        <taxon>Ascomycota</taxon>
        <taxon>Pezizomycotina</taxon>
        <taxon>Eurotiomycetes</taxon>
        <taxon>Eurotiomycetidae</taxon>
        <taxon>Eurotiales</taxon>
        <taxon>Aspergillaceae</taxon>
        <taxon>Aspergillus</taxon>
        <taxon>Aspergillus subgen. Aspergillus</taxon>
    </lineage>
</organism>
<feature type="region of interest" description="Disordered" evidence="1">
    <location>
        <begin position="1"/>
        <end position="187"/>
    </location>
</feature>
<accession>A0A1E3B438</accession>
<evidence type="ECO:0000313" key="3">
    <source>
        <dbReference type="Proteomes" id="UP000094569"/>
    </source>
</evidence>